<dbReference type="RefSeq" id="WP_191734580.1">
    <property type="nucleotide sequence ID" value="NZ_JACSPR010000015.1"/>
</dbReference>
<gene>
    <name evidence="1" type="ORF">H9627_13695</name>
</gene>
<proteinExistence type="predicted"/>
<comment type="caution">
    <text evidence="1">The sequence shown here is derived from an EMBL/GenBank/DDBJ whole genome shotgun (WGS) entry which is preliminary data.</text>
</comment>
<evidence type="ECO:0000313" key="2">
    <source>
        <dbReference type="Proteomes" id="UP000650224"/>
    </source>
</evidence>
<evidence type="ECO:0000313" key="1">
    <source>
        <dbReference type="EMBL" id="MBD8031350.1"/>
    </source>
</evidence>
<protein>
    <submittedName>
        <fullName evidence="1">Uncharacterized protein</fullName>
    </submittedName>
</protein>
<accession>A0A8I0HS02</accession>
<dbReference type="EMBL" id="JACSPR010000015">
    <property type="protein sequence ID" value="MBD8031350.1"/>
    <property type="molecule type" value="Genomic_DNA"/>
</dbReference>
<dbReference type="Proteomes" id="UP000650224">
    <property type="component" value="Unassembled WGS sequence"/>
</dbReference>
<name>A0A8I0HS02_9CORY</name>
<dbReference type="AlphaFoldDB" id="A0A8I0HS02"/>
<sequence length="80" mass="9004">MDDLHALKYWVAFPSKSPTASQYQTDYWYSVFADAAIADAVLSRLSNNGVLFWLKGEDMRTFPDVEAGTQVAYTTIPRHG</sequence>
<organism evidence="1 2">
    <name type="scientific">Corynebacterium gallinarum</name>
    <dbReference type="NCBI Taxonomy" id="2762214"/>
    <lineage>
        <taxon>Bacteria</taxon>
        <taxon>Bacillati</taxon>
        <taxon>Actinomycetota</taxon>
        <taxon>Actinomycetes</taxon>
        <taxon>Mycobacteriales</taxon>
        <taxon>Corynebacteriaceae</taxon>
        <taxon>Corynebacterium</taxon>
    </lineage>
</organism>
<reference evidence="1 2" key="1">
    <citation type="submission" date="2020-08" db="EMBL/GenBank/DDBJ databases">
        <title>A Genomic Blueprint of the Chicken Gut Microbiome.</title>
        <authorList>
            <person name="Gilroy R."/>
            <person name="Ravi A."/>
            <person name="Getino M."/>
            <person name="Pursley I."/>
            <person name="Horton D.L."/>
            <person name="Alikhan N.-F."/>
            <person name="Baker D."/>
            <person name="Gharbi K."/>
            <person name="Hall N."/>
            <person name="Watson M."/>
            <person name="Adriaenssens E.M."/>
            <person name="Foster-Nyarko E."/>
            <person name="Jarju S."/>
            <person name="Secka A."/>
            <person name="Antonio M."/>
            <person name="Oren A."/>
            <person name="Chaudhuri R."/>
            <person name="La Ragione R.M."/>
            <person name="Hildebrand F."/>
            <person name="Pallen M.J."/>
        </authorList>
    </citation>
    <scope>NUCLEOTIDE SEQUENCE [LARGE SCALE GENOMIC DNA]</scope>
    <source>
        <strain evidence="1 2">Sa1YVA5</strain>
    </source>
</reference>
<keyword evidence="2" id="KW-1185">Reference proteome</keyword>